<evidence type="ECO:0000313" key="23">
    <source>
        <dbReference type="EMBL" id="TEW69459.1"/>
    </source>
</evidence>
<comment type="similarity">
    <text evidence="4">In the N-terminal section; belongs to the formiminotransferase family.</text>
</comment>
<keyword evidence="14" id="KW-0206">Cytoskeleton</keyword>
<evidence type="ECO:0000256" key="5">
    <source>
        <dbReference type="ARBA" id="ARBA00010825"/>
    </source>
</evidence>
<comment type="subcellular location">
    <subcellularLocation>
        <location evidence="1">Cytoplasm</location>
        <location evidence="1">Cytoskeleton</location>
        <location evidence="1">Microtubule organizing center</location>
        <location evidence="1">Centrosome</location>
        <location evidence="1">Centriole</location>
    </subcellularLocation>
    <subcellularLocation>
        <location evidence="2">Golgi apparatus</location>
    </subcellularLocation>
</comment>
<evidence type="ECO:0000256" key="19">
    <source>
        <dbReference type="ARBA" id="ARBA00030029"/>
    </source>
</evidence>
<comment type="subunit">
    <text evidence="18">Homooctamer, including four polyglutamate binding sites. The subunits are arranged as a tetramer of dimers, and form a planar ring-shaped structure.</text>
</comment>
<dbReference type="GO" id="GO:0019557">
    <property type="term" value="P:L-histidine catabolic process to glutamate and formate"/>
    <property type="evidence" value="ECO:0007669"/>
    <property type="project" value="UniProtKB-UniPathway"/>
</dbReference>
<dbReference type="Proteomes" id="UP000583101">
    <property type="component" value="Unassembled WGS sequence"/>
</dbReference>
<evidence type="ECO:0000256" key="17">
    <source>
        <dbReference type="ARBA" id="ARBA00025506"/>
    </source>
</evidence>
<keyword evidence="16" id="KW-0511">Multifunctional enzyme</keyword>
<feature type="domain" description="Formiminotransferase N-terminal subdomain" evidence="21">
    <location>
        <begin position="3"/>
        <end position="180"/>
    </location>
</feature>
<reference evidence="22 25" key="3">
    <citation type="submission" date="2020-08" db="EMBL/GenBank/DDBJ databases">
        <title>Genomic Encyclopedia of Type Strains, Phase IV (KMG-IV): sequencing the most valuable type-strain genomes for metagenomic binning, comparative biology and taxonomic classification.</title>
        <authorList>
            <person name="Goeker M."/>
        </authorList>
    </citation>
    <scope>NUCLEOTIDE SEQUENCE [LARGE SCALE GENOMIC DNA]</scope>
    <source>
        <strain evidence="22 25">DSM 100995</strain>
    </source>
</reference>
<evidence type="ECO:0000256" key="9">
    <source>
        <dbReference type="ARBA" id="ARBA00022490"/>
    </source>
</evidence>
<dbReference type="InterPro" id="IPR013802">
    <property type="entry name" value="Formiminotransferase_C"/>
</dbReference>
<evidence type="ECO:0000313" key="22">
    <source>
        <dbReference type="EMBL" id="MBB3967474.1"/>
    </source>
</evidence>
<evidence type="ECO:0000256" key="14">
    <source>
        <dbReference type="ARBA" id="ARBA00023212"/>
    </source>
</evidence>
<evidence type="ECO:0000256" key="12">
    <source>
        <dbReference type="ARBA" id="ARBA00022954"/>
    </source>
</evidence>
<dbReference type="UniPathway" id="UPA00379">
    <property type="reaction ID" value="UER00555"/>
</dbReference>
<evidence type="ECO:0000256" key="15">
    <source>
        <dbReference type="ARBA" id="ARBA00023239"/>
    </source>
</evidence>
<evidence type="ECO:0000256" key="11">
    <source>
        <dbReference type="ARBA" id="ARBA00022808"/>
    </source>
</evidence>
<gene>
    <name evidence="23" type="primary">ftcD</name>
    <name evidence="23" type="ORF">E2R65_04630</name>
    <name evidence="22" type="ORF">GGR35_000060</name>
</gene>
<comment type="similarity">
    <text evidence="5">In the C-terminal section; belongs to the cyclodeaminase/cyclohydrolase family.</text>
</comment>
<evidence type="ECO:0000256" key="4">
    <source>
        <dbReference type="ARBA" id="ARBA00008297"/>
    </source>
</evidence>
<dbReference type="RefSeq" id="WP_134335287.1">
    <property type="nucleotide sequence ID" value="NZ_BMCZ01000007.1"/>
</dbReference>
<name>A0A4Y8AME1_9SPHI</name>
<dbReference type="Pfam" id="PF02971">
    <property type="entry name" value="FTCD"/>
    <property type="match status" value="1"/>
</dbReference>
<evidence type="ECO:0000313" key="25">
    <source>
        <dbReference type="Proteomes" id="UP000583101"/>
    </source>
</evidence>
<evidence type="ECO:0000256" key="16">
    <source>
        <dbReference type="ARBA" id="ARBA00023268"/>
    </source>
</evidence>
<keyword evidence="9" id="KW-0963">Cytoplasm</keyword>
<evidence type="ECO:0000256" key="8">
    <source>
        <dbReference type="ARBA" id="ARBA00017787"/>
    </source>
</evidence>
<dbReference type="SMART" id="SM01221">
    <property type="entry name" value="FTCD"/>
    <property type="match status" value="1"/>
</dbReference>
<evidence type="ECO:0000256" key="2">
    <source>
        <dbReference type="ARBA" id="ARBA00004555"/>
    </source>
</evidence>
<dbReference type="InterPro" id="IPR007044">
    <property type="entry name" value="Cyclodeamin/CycHdrlase"/>
</dbReference>
<reference evidence="23" key="2">
    <citation type="submission" date="2019-03" db="EMBL/GenBank/DDBJ databases">
        <authorList>
            <person name="Yan Y.-Q."/>
            <person name="Du Z.-J."/>
        </authorList>
    </citation>
    <scope>NUCLEOTIDE SEQUENCE</scope>
    <source>
        <strain evidence="23">PP-F2FG21</strain>
    </source>
</reference>
<evidence type="ECO:0000256" key="18">
    <source>
        <dbReference type="ARBA" id="ARBA00025915"/>
    </source>
</evidence>
<accession>A0A4Y8AME1</accession>
<dbReference type="SUPFAM" id="SSF55116">
    <property type="entry name" value="Formiminotransferase domain of formiminotransferase-cyclodeaminase"/>
    <property type="match status" value="2"/>
</dbReference>
<dbReference type="OrthoDB" id="9773217at2"/>
<dbReference type="InterPro" id="IPR022384">
    <property type="entry name" value="FormiminoTrfase_cat_dom_sf"/>
</dbReference>
<sequence length="564" mass="61619">MNQLIECVPNFSEGVNLSIINQITDEVESVEGVRLLNVDPGKATNRTVVTFVGEPKQVIQAAFLAIKKAGELIDMSKHKGEHPRMGATDVCPLIPIANITMEETAEYARELAKRVGEELGIPAYLYQHAQADKSRDNLSVIRAGEYEGFFKKIKEPKWKPDFGPAEMDAKRGATVIGARDFLIAYNINLNTTSTRRANAIAFDVREAGRVMREGDPVTGKIVTDENGKPKSIPGTLKSVKAIGWYIEEYGVAQISMNLTNIEVTPIHIAFDEVCQKAADRGIRVTGSELVGLIPLKAMLDAGKYFLRKQQRSVGVSEKELIKIAIKSMGLDELGPFNPEERIIEYLLKDATSSKLVSMTLADFADETASESPAPGGGSIAAYLGVLGASLGVMVANLSAHKKGWDSRWEEFSNWAEQGQNFKDELLRLVDLDTAAFNKIMEAFSLPKSSEQGKATRTQAIQNATRHAIEVPFKVMQTAYESLTLIKAMVETGNPNSVTDAGVAALCARSAVIGAFMNVKINAAGYKDKAFVDDILQRGEEIQKQVINAETEIMNTVNKKINSMA</sequence>
<dbReference type="InterPro" id="IPR036178">
    <property type="entry name" value="Formintransfe-cycloase-like_sf"/>
</dbReference>
<feature type="domain" description="Formiminotransferase C-terminal subdomain" evidence="20">
    <location>
        <begin position="181"/>
        <end position="346"/>
    </location>
</feature>
<evidence type="ECO:0000256" key="7">
    <source>
        <dbReference type="ARBA" id="ARBA00012998"/>
    </source>
</evidence>
<dbReference type="EC" id="2.1.2.5" evidence="6"/>
<keyword evidence="10 23" id="KW-0808">Transferase</keyword>
<organism evidence="23 24">
    <name type="scientific">Mucilaginibacter phyllosphaerae</name>
    <dbReference type="NCBI Taxonomy" id="1812349"/>
    <lineage>
        <taxon>Bacteria</taxon>
        <taxon>Pseudomonadati</taxon>
        <taxon>Bacteroidota</taxon>
        <taxon>Sphingobacteriia</taxon>
        <taxon>Sphingobacteriales</taxon>
        <taxon>Sphingobacteriaceae</taxon>
        <taxon>Mucilaginibacter</taxon>
    </lineage>
</organism>
<proteinExistence type="inferred from homology"/>
<dbReference type="InterPro" id="IPR012886">
    <property type="entry name" value="Formiminotransferase_N"/>
</dbReference>
<dbReference type="EMBL" id="SNQG01000001">
    <property type="protein sequence ID" value="TEW69459.1"/>
    <property type="molecule type" value="Genomic_DNA"/>
</dbReference>
<dbReference type="NCBIfam" id="TIGR02024">
    <property type="entry name" value="FtcD"/>
    <property type="match status" value="1"/>
</dbReference>
<dbReference type="SMART" id="SM01222">
    <property type="entry name" value="FTCD_N"/>
    <property type="match status" value="1"/>
</dbReference>
<dbReference type="EC" id="4.3.1.4" evidence="7"/>
<keyword evidence="13" id="KW-0333">Golgi apparatus</keyword>
<comment type="pathway">
    <text evidence="3">Amino-acid degradation; L-histidine degradation into L-glutamate; L-glutamate from N-formimidoyl-L-glutamate (transferase route): step 1/1.</text>
</comment>
<dbReference type="Gene3D" id="3.30.990.10">
    <property type="entry name" value="Formiminotransferase, N-terminal subdomain"/>
    <property type="match status" value="1"/>
</dbReference>
<keyword evidence="11" id="KW-0369">Histidine metabolism</keyword>
<keyword evidence="25" id="KW-1185">Reference proteome</keyword>
<evidence type="ECO:0000256" key="1">
    <source>
        <dbReference type="ARBA" id="ARBA00004114"/>
    </source>
</evidence>
<evidence type="ECO:0000256" key="10">
    <source>
        <dbReference type="ARBA" id="ARBA00022679"/>
    </source>
</evidence>
<comment type="function">
    <text evidence="17">Folate-dependent enzyme, that displays both transferase and deaminase activity. Serves to channel one-carbon units from formiminoglutamate to the folate pool.</text>
</comment>
<dbReference type="InterPro" id="IPR051623">
    <property type="entry name" value="FTCD"/>
</dbReference>
<reference evidence="23 24" key="1">
    <citation type="journal article" date="2016" name="Int. J. Syst. Evol. Microbiol.">
        <title>Proposal of Mucilaginibacter phyllosphaerae sp. nov. isolated from the phyllosphere of Galium album.</title>
        <authorList>
            <person name="Aydogan E.L."/>
            <person name="Busse H.J."/>
            <person name="Moser G."/>
            <person name="Muller C."/>
            <person name="Kampfer P."/>
            <person name="Glaeser S.P."/>
        </authorList>
    </citation>
    <scope>NUCLEOTIDE SEQUENCE [LARGE SCALE GENOMIC DNA]</scope>
    <source>
        <strain evidence="23 24">PP-F2FG21</strain>
    </source>
</reference>
<dbReference type="GO" id="GO:0030409">
    <property type="term" value="F:glutamate formimidoyltransferase activity"/>
    <property type="evidence" value="ECO:0007669"/>
    <property type="project" value="UniProtKB-EC"/>
</dbReference>
<protein>
    <recommendedName>
        <fullName evidence="8">Formimidoyltransferase-cyclodeaminase</fullName>
        <ecNumber evidence="6">2.1.2.5</ecNumber>
        <ecNumber evidence="7">4.3.1.4</ecNumber>
    </recommendedName>
    <alternativeName>
        <fullName evidence="19">Formiminotransferase-cyclodeaminase</fullName>
    </alternativeName>
</protein>
<dbReference type="Gene3D" id="3.30.70.670">
    <property type="entry name" value="Formiminotransferase, C-terminal subdomain"/>
    <property type="match status" value="1"/>
</dbReference>
<dbReference type="InterPro" id="IPR037070">
    <property type="entry name" value="Formiminotransferase_C_sf"/>
</dbReference>
<keyword evidence="15 22" id="KW-0456">Lyase</keyword>
<evidence type="ECO:0000259" key="21">
    <source>
        <dbReference type="SMART" id="SM01222"/>
    </source>
</evidence>
<dbReference type="AlphaFoldDB" id="A0A4Y8AME1"/>
<evidence type="ECO:0000313" key="24">
    <source>
        <dbReference type="Proteomes" id="UP000297248"/>
    </source>
</evidence>
<dbReference type="Proteomes" id="UP000297248">
    <property type="component" value="Unassembled WGS sequence"/>
</dbReference>
<dbReference type="SUPFAM" id="SSF101262">
    <property type="entry name" value="Methenyltetrahydrofolate cyclohydrolase-like"/>
    <property type="match status" value="1"/>
</dbReference>
<dbReference type="GO" id="GO:0030412">
    <property type="term" value="F:formimidoyltetrahydrofolate cyclodeaminase activity"/>
    <property type="evidence" value="ECO:0007669"/>
    <property type="project" value="UniProtKB-EC"/>
</dbReference>
<dbReference type="EMBL" id="JACIEG010000001">
    <property type="protein sequence ID" value="MBB3967474.1"/>
    <property type="molecule type" value="Genomic_DNA"/>
</dbReference>
<dbReference type="GO" id="GO:0005814">
    <property type="term" value="C:centriole"/>
    <property type="evidence" value="ECO:0007669"/>
    <property type="project" value="UniProtKB-SubCell"/>
</dbReference>
<comment type="caution">
    <text evidence="23">The sequence shown here is derived from an EMBL/GenBank/DDBJ whole genome shotgun (WGS) entry which is preliminary data.</text>
</comment>
<dbReference type="InterPro" id="IPR037064">
    <property type="entry name" value="Formiminotransferase_N_sf"/>
</dbReference>
<dbReference type="PANTHER" id="PTHR12234">
    <property type="entry name" value="FORMIMINOTRANSFERASE-CYCLODEAMINASE"/>
    <property type="match status" value="1"/>
</dbReference>
<dbReference type="InterPro" id="IPR004227">
    <property type="entry name" value="Formiminotransferase_cat"/>
</dbReference>
<evidence type="ECO:0000256" key="13">
    <source>
        <dbReference type="ARBA" id="ARBA00023034"/>
    </source>
</evidence>
<evidence type="ECO:0000256" key="6">
    <source>
        <dbReference type="ARBA" id="ARBA00012252"/>
    </source>
</evidence>
<dbReference type="Gene3D" id="1.20.120.680">
    <property type="entry name" value="Formiminotetrahydrofolate cyclodeaminase monomer, up-and-down helical bundle"/>
    <property type="match status" value="1"/>
</dbReference>
<evidence type="ECO:0000259" key="20">
    <source>
        <dbReference type="SMART" id="SM01221"/>
    </source>
</evidence>
<dbReference type="GO" id="GO:0005542">
    <property type="term" value="F:folic acid binding"/>
    <property type="evidence" value="ECO:0007669"/>
    <property type="project" value="UniProtKB-KW"/>
</dbReference>
<dbReference type="Pfam" id="PF04961">
    <property type="entry name" value="FTCD_C"/>
    <property type="match status" value="1"/>
</dbReference>
<evidence type="ECO:0000256" key="3">
    <source>
        <dbReference type="ARBA" id="ARBA00005082"/>
    </source>
</evidence>
<dbReference type="GO" id="GO:0019556">
    <property type="term" value="P:L-histidine catabolic process to glutamate and formamide"/>
    <property type="evidence" value="ECO:0007669"/>
    <property type="project" value="UniProtKB-UniPathway"/>
</dbReference>
<keyword evidence="12" id="KW-0290">Folate-binding</keyword>
<dbReference type="PANTHER" id="PTHR12234:SF0">
    <property type="entry name" value="FORMIMIDOYLTRANSFERASE-CYCLODEAMINASE"/>
    <property type="match status" value="1"/>
</dbReference>
<dbReference type="Pfam" id="PF07837">
    <property type="entry name" value="FTCD_N"/>
    <property type="match status" value="1"/>
</dbReference>